<keyword evidence="1" id="KW-1133">Transmembrane helix</keyword>
<comment type="caution">
    <text evidence="2">The sequence shown here is derived from an EMBL/GenBank/DDBJ whole genome shotgun (WGS) entry which is preliminary data.</text>
</comment>
<accession>A0A3A1NHS8</accession>
<feature type="transmembrane region" description="Helical" evidence="1">
    <location>
        <begin position="26"/>
        <end position="48"/>
    </location>
</feature>
<keyword evidence="5" id="KW-1185">Reference proteome</keyword>
<dbReference type="Proteomes" id="UP000266691">
    <property type="component" value="Unassembled WGS sequence"/>
</dbReference>
<evidence type="ECO:0000313" key="5">
    <source>
        <dbReference type="Proteomes" id="UP000321621"/>
    </source>
</evidence>
<reference evidence="2 4" key="1">
    <citation type="submission" date="2018-08" db="EMBL/GenBank/DDBJ databases">
        <title>Proposal of Muricauda 72 sp.nov. and Muricauda NH166 sp.nov., isolated from seawater.</title>
        <authorList>
            <person name="Cheng H."/>
            <person name="Wu Y.-H."/>
            <person name="Guo L.-L."/>
            <person name="Xu X.-W."/>
        </authorList>
    </citation>
    <scope>NUCLEOTIDE SEQUENCE [LARGE SCALE GENOMIC DNA]</scope>
    <source>
        <strain evidence="2 4">72</strain>
    </source>
</reference>
<dbReference type="RefSeq" id="WP_119647401.1">
    <property type="nucleotide sequence ID" value="NZ_QXFI01000025.1"/>
</dbReference>
<evidence type="ECO:0000313" key="4">
    <source>
        <dbReference type="Proteomes" id="UP000266691"/>
    </source>
</evidence>
<keyword evidence="1" id="KW-0472">Membrane</keyword>
<gene>
    <name evidence="2" type="ORF">D2V05_09770</name>
    <name evidence="3" type="ORF">FQ017_09665</name>
</gene>
<proteinExistence type="predicted"/>
<feature type="transmembrane region" description="Helical" evidence="1">
    <location>
        <begin position="92"/>
        <end position="110"/>
    </location>
</feature>
<evidence type="ECO:0000313" key="2">
    <source>
        <dbReference type="EMBL" id="RIV44632.1"/>
    </source>
</evidence>
<dbReference type="Pfam" id="PF22765">
    <property type="entry name" value="DUF7010"/>
    <property type="match status" value="1"/>
</dbReference>
<evidence type="ECO:0000313" key="3">
    <source>
        <dbReference type="EMBL" id="TXJ94693.1"/>
    </source>
</evidence>
<organism evidence="2 4">
    <name type="scientific">Flagellimonas pelagia</name>
    <dbReference type="NCBI Taxonomy" id="2306998"/>
    <lineage>
        <taxon>Bacteria</taxon>
        <taxon>Pseudomonadati</taxon>
        <taxon>Bacteroidota</taxon>
        <taxon>Flavobacteriia</taxon>
        <taxon>Flavobacteriales</taxon>
        <taxon>Flavobacteriaceae</taxon>
        <taxon>Flagellimonas</taxon>
    </lineage>
</organism>
<dbReference type="EMBL" id="VNWK01000025">
    <property type="protein sequence ID" value="TXJ94693.1"/>
    <property type="molecule type" value="Genomic_DNA"/>
</dbReference>
<reference evidence="3 5" key="2">
    <citation type="submission" date="2019-07" db="EMBL/GenBank/DDBJ databases">
        <title>Draft genome of two Muricauda strains isolated from deep sea.</title>
        <authorList>
            <person name="Sun C."/>
        </authorList>
    </citation>
    <scope>NUCLEOTIDE SEQUENCE [LARGE SCALE GENOMIC DNA]</scope>
    <source>
        <strain evidence="3 5">72</strain>
    </source>
</reference>
<feature type="transmembrane region" description="Helical" evidence="1">
    <location>
        <begin position="54"/>
        <end position="72"/>
    </location>
</feature>
<keyword evidence="1" id="KW-0812">Transmembrane</keyword>
<evidence type="ECO:0000256" key="1">
    <source>
        <dbReference type="SAM" id="Phobius"/>
    </source>
</evidence>
<name>A0A3A1NHS8_9FLAO</name>
<protein>
    <submittedName>
        <fullName evidence="2">Uncharacterized protein</fullName>
    </submittedName>
</protein>
<dbReference type="EMBL" id="QXFI01000025">
    <property type="protein sequence ID" value="RIV44632.1"/>
    <property type="molecule type" value="Genomic_DNA"/>
</dbReference>
<feature type="transmembrane region" description="Helical" evidence="1">
    <location>
        <begin position="165"/>
        <end position="183"/>
    </location>
</feature>
<dbReference type="OrthoDB" id="5114860at2"/>
<dbReference type="AlphaFoldDB" id="A0A3A1NHS8"/>
<dbReference type="InterPro" id="IPR053824">
    <property type="entry name" value="DUF7010"/>
</dbReference>
<feature type="transmembrane region" description="Helical" evidence="1">
    <location>
        <begin position="141"/>
        <end position="159"/>
    </location>
</feature>
<dbReference type="Proteomes" id="UP000321621">
    <property type="component" value="Unassembled WGS sequence"/>
</dbReference>
<sequence length="190" mass="20357">MSLDKNFDSKSIDSVLESQSDMRSGYANGALGALVSGTVWLVSAVVAHQVSSQTAVWTLFFGGMLIHPLSLLVSKPLGIPGKHSKGNPLGNLAMEGTFFMLLCIPLALLLSLQNHAWFFQGMLLIIGGRYLTFSTLYGLKIYWLLGGLLGVAAFALFALKADAALSALIGSTIEIGFGILLFLKFRSQKT</sequence>